<dbReference type="AlphaFoldDB" id="A0A9X2IZH6"/>
<dbReference type="Pfam" id="PF13305">
    <property type="entry name" value="TetR_C_33"/>
    <property type="match status" value="1"/>
</dbReference>
<dbReference type="SUPFAM" id="SSF48498">
    <property type="entry name" value="Tetracyclin repressor-like, C-terminal domain"/>
    <property type="match status" value="1"/>
</dbReference>
<accession>A0A9X2IZH6</accession>
<dbReference type="InterPro" id="IPR025996">
    <property type="entry name" value="MT1864/Rv1816-like_C"/>
</dbReference>
<evidence type="ECO:0000256" key="4">
    <source>
        <dbReference type="PROSITE-ProRule" id="PRU00335"/>
    </source>
</evidence>
<dbReference type="Gene3D" id="1.10.357.10">
    <property type="entry name" value="Tetracycline Repressor, domain 2"/>
    <property type="match status" value="1"/>
</dbReference>
<dbReference type="SUPFAM" id="SSF46689">
    <property type="entry name" value="Homeodomain-like"/>
    <property type="match status" value="1"/>
</dbReference>
<comment type="caution">
    <text evidence="6">The sequence shown here is derived from an EMBL/GenBank/DDBJ whole genome shotgun (WGS) entry which is preliminary data.</text>
</comment>
<dbReference type="PROSITE" id="PS50977">
    <property type="entry name" value="HTH_TETR_2"/>
    <property type="match status" value="1"/>
</dbReference>
<dbReference type="RefSeq" id="WP_251915095.1">
    <property type="nucleotide sequence ID" value="NZ_JAMRXG010000011.1"/>
</dbReference>
<feature type="domain" description="HTH tetR-type" evidence="5">
    <location>
        <begin position="17"/>
        <end position="77"/>
    </location>
</feature>
<keyword evidence="7" id="KW-1185">Reference proteome</keyword>
<proteinExistence type="predicted"/>
<organism evidence="6 7">
    <name type="scientific">Nocardia pulmonis</name>
    <dbReference type="NCBI Taxonomy" id="2951408"/>
    <lineage>
        <taxon>Bacteria</taxon>
        <taxon>Bacillati</taxon>
        <taxon>Actinomycetota</taxon>
        <taxon>Actinomycetes</taxon>
        <taxon>Mycobacteriales</taxon>
        <taxon>Nocardiaceae</taxon>
        <taxon>Nocardia</taxon>
    </lineage>
</organism>
<evidence type="ECO:0000256" key="3">
    <source>
        <dbReference type="ARBA" id="ARBA00023163"/>
    </source>
</evidence>
<dbReference type="PANTHER" id="PTHR30055">
    <property type="entry name" value="HTH-TYPE TRANSCRIPTIONAL REGULATOR RUTR"/>
    <property type="match status" value="1"/>
</dbReference>
<evidence type="ECO:0000259" key="5">
    <source>
        <dbReference type="PROSITE" id="PS50977"/>
    </source>
</evidence>
<keyword evidence="3" id="KW-0804">Transcription</keyword>
<name>A0A9X2IZH6_9NOCA</name>
<dbReference type="InterPro" id="IPR009057">
    <property type="entry name" value="Homeodomain-like_sf"/>
</dbReference>
<sequence>MALTTEPRTTRRDRLRAETTREIKSLALAQLTADGAGAISLRGIAREMGMTARAIYSYFATRDDLVTALVEEINTSLADALERARDEAADPGARLFAWGIALREWALANPAGFRLVYGDPIPGYRPPVDGPAERAARRVCGGLNRLVAELCPDPVEPVGSVEWSHFPADYVAKVRAEAPEISPAVAALALRVWGRIHGLVTLEVYGQLRSVSNDPAALQRADLLDLVEQLRAQRVAE</sequence>
<evidence type="ECO:0000256" key="2">
    <source>
        <dbReference type="ARBA" id="ARBA00023125"/>
    </source>
</evidence>
<evidence type="ECO:0000313" key="7">
    <source>
        <dbReference type="Proteomes" id="UP001139157"/>
    </source>
</evidence>
<dbReference type="InterPro" id="IPR036271">
    <property type="entry name" value="Tet_transcr_reg_TetR-rel_C_sf"/>
</dbReference>
<evidence type="ECO:0000256" key="1">
    <source>
        <dbReference type="ARBA" id="ARBA00023015"/>
    </source>
</evidence>
<dbReference type="InterPro" id="IPR050109">
    <property type="entry name" value="HTH-type_TetR-like_transc_reg"/>
</dbReference>
<dbReference type="Proteomes" id="UP001139157">
    <property type="component" value="Unassembled WGS sequence"/>
</dbReference>
<reference evidence="6" key="1">
    <citation type="submission" date="2022-06" db="EMBL/GenBank/DDBJ databases">
        <title>Novel species in genus nocardia.</title>
        <authorList>
            <person name="Li F."/>
        </authorList>
    </citation>
    <scope>NUCLEOTIDE SEQUENCE</scope>
    <source>
        <strain evidence="6">CDC141</strain>
    </source>
</reference>
<dbReference type="GO" id="GO:0003700">
    <property type="term" value="F:DNA-binding transcription factor activity"/>
    <property type="evidence" value="ECO:0007669"/>
    <property type="project" value="TreeGrafter"/>
</dbReference>
<keyword evidence="1" id="KW-0805">Transcription regulation</keyword>
<dbReference type="GO" id="GO:0000976">
    <property type="term" value="F:transcription cis-regulatory region binding"/>
    <property type="evidence" value="ECO:0007669"/>
    <property type="project" value="TreeGrafter"/>
</dbReference>
<dbReference type="EMBL" id="JAMRXG010000011">
    <property type="protein sequence ID" value="MCM6776754.1"/>
    <property type="molecule type" value="Genomic_DNA"/>
</dbReference>
<feature type="DNA-binding region" description="H-T-H motif" evidence="4">
    <location>
        <begin position="40"/>
        <end position="59"/>
    </location>
</feature>
<dbReference type="InterPro" id="IPR001647">
    <property type="entry name" value="HTH_TetR"/>
</dbReference>
<evidence type="ECO:0000313" key="6">
    <source>
        <dbReference type="EMBL" id="MCM6776754.1"/>
    </source>
</evidence>
<dbReference type="Pfam" id="PF00440">
    <property type="entry name" value="TetR_N"/>
    <property type="match status" value="1"/>
</dbReference>
<protein>
    <submittedName>
        <fullName evidence="6">TetR/AcrR family transcriptional regulator</fullName>
    </submittedName>
</protein>
<dbReference type="PANTHER" id="PTHR30055:SF243">
    <property type="entry name" value="HTH-TYPE TRANSCRIPTIONAL REGULATOR RV1816"/>
    <property type="match status" value="1"/>
</dbReference>
<keyword evidence="2 4" id="KW-0238">DNA-binding</keyword>
<gene>
    <name evidence="6" type="ORF">NDR86_25015</name>
</gene>